<sequence>MVIIAGVAFLHFIEELFSKLVKKHNTTDVYELCRLEKIKYRELDLHPEINGIYQYVMRNRIITINKNLSPECKRTTCEHELGHAVLHKKYNCTYLKTKTFFNVNKFEKEADVFSSLFEIPVISKDMLIGKTLDEVACELNVSRYLLELRLGICDLK</sequence>
<comment type="caution">
    <text evidence="2">The sequence shown here is derived from an EMBL/GenBank/DDBJ whole genome shotgun (WGS) entry which is preliminary data.</text>
</comment>
<dbReference type="EMBL" id="WSRQ01000003">
    <property type="protein sequence ID" value="MVX62682.1"/>
    <property type="molecule type" value="Genomic_DNA"/>
</dbReference>
<dbReference type="Pfam" id="PF06114">
    <property type="entry name" value="Peptidase_M78"/>
    <property type="match status" value="1"/>
</dbReference>
<dbReference type="InterPro" id="IPR010359">
    <property type="entry name" value="IrrE_HExxH"/>
</dbReference>
<evidence type="ECO:0000313" key="3">
    <source>
        <dbReference type="Proteomes" id="UP000656077"/>
    </source>
</evidence>
<evidence type="ECO:0000259" key="1">
    <source>
        <dbReference type="Pfam" id="PF06114"/>
    </source>
</evidence>
<evidence type="ECO:0000313" key="2">
    <source>
        <dbReference type="EMBL" id="MVX62682.1"/>
    </source>
</evidence>
<dbReference type="Proteomes" id="UP000656077">
    <property type="component" value="Unassembled WGS sequence"/>
</dbReference>
<feature type="domain" description="IrrE N-terminal-like" evidence="1">
    <location>
        <begin position="37"/>
        <end position="120"/>
    </location>
</feature>
<gene>
    <name evidence="2" type="ORF">GKZ28_03045</name>
</gene>
<proteinExistence type="predicted"/>
<reference evidence="2" key="1">
    <citation type="submission" date="2019-12" db="EMBL/GenBank/DDBJ databases">
        <title>Microbes associate with the intestines of laboratory mice.</title>
        <authorList>
            <person name="Navarre W."/>
            <person name="Wong E."/>
        </authorList>
    </citation>
    <scope>NUCLEOTIDE SEQUENCE</scope>
    <source>
        <strain evidence="2">NM79_F5</strain>
    </source>
</reference>
<protein>
    <submittedName>
        <fullName evidence="2">ImmA/IrrE family metallo-endopeptidase</fullName>
    </submittedName>
</protein>
<organism evidence="2 3">
    <name type="scientific">Clostridium chromiireducens</name>
    <dbReference type="NCBI Taxonomy" id="225345"/>
    <lineage>
        <taxon>Bacteria</taxon>
        <taxon>Bacillati</taxon>
        <taxon>Bacillota</taxon>
        <taxon>Clostridia</taxon>
        <taxon>Eubacteriales</taxon>
        <taxon>Clostridiaceae</taxon>
        <taxon>Clostridium</taxon>
    </lineage>
</organism>
<dbReference type="Gene3D" id="1.10.10.2910">
    <property type="match status" value="1"/>
</dbReference>
<dbReference type="AlphaFoldDB" id="A0A964RJ42"/>
<name>A0A964RJ42_9CLOT</name>
<accession>A0A964RJ42</accession>